<evidence type="ECO:0000313" key="2">
    <source>
        <dbReference type="EMBL" id="GFS43398.1"/>
    </source>
</evidence>
<accession>A0A8X6IF46</accession>
<protein>
    <submittedName>
        <fullName evidence="2">Programmed cell death protein 2</fullName>
    </submittedName>
</protein>
<sequence length="104" mass="12244">MKEYRQFMKSAKAPKDMQDVPLDELDNLMKKNDKAFNKFQKRIKLEPEQVMPQLLNYLSIDSGDDIVDWGTLAVYTCSKSCEQGIENYAKEFIWKQDVSDNQRE</sequence>
<feature type="domain" description="Programmed cell death protein 2 C-terminal" evidence="1">
    <location>
        <begin position="49"/>
        <end position="97"/>
    </location>
</feature>
<proteinExistence type="predicted"/>
<name>A0A8X6IF46_9ARAC</name>
<dbReference type="OrthoDB" id="443682at2759"/>
<dbReference type="PANTHER" id="PTHR12298:SF4">
    <property type="entry name" value="PROGRAMMED CELL DEATH PROTEIN 2"/>
    <property type="match status" value="1"/>
</dbReference>
<dbReference type="PANTHER" id="PTHR12298">
    <property type="entry name" value="PCDC2 PROGRAMMED CELL DEATH PROTEIN 2 -RELATED"/>
    <property type="match status" value="1"/>
</dbReference>
<evidence type="ECO:0000259" key="1">
    <source>
        <dbReference type="Pfam" id="PF04194"/>
    </source>
</evidence>
<dbReference type="InterPro" id="IPR007320">
    <property type="entry name" value="PDCD2_C"/>
</dbReference>
<comment type="caution">
    <text evidence="2">The sequence shown here is derived from an EMBL/GenBank/DDBJ whole genome shotgun (WGS) entry which is preliminary data.</text>
</comment>
<organism evidence="2 3">
    <name type="scientific">Trichonephila inaurata madagascariensis</name>
    <dbReference type="NCBI Taxonomy" id="2747483"/>
    <lineage>
        <taxon>Eukaryota</taxon>
        <taxon>Metazoa</taxon>
        <taxon>Ecdysozoa</taxon>
        <taxon>Arthropoda</taxon>
        <taxon>Chelicerata</taxon>
        <taxon>Arachnida</taxon>
        <taxon>Araneae</taxon>
        <taxon>Araneomorphae</taxon>
        <taxon>Entelegynae</taxon>
        <taxon>Araneoidea</taxon>
        <taxon>Nephilidae</taxon>
        <taxon>Trichonephila</taxon>
        <taxon>Trichonephila inaurata</taxon>
    </lineage>
</organism>
<dbReference type="GO" id="GO:0005737">
    <property type="term" value="C:cytoplasm"/>
    <property type="evidence" value="ECO:0007669"/>
    <property type="project" value="InterPro"/>
</dbReference>
<evidence type="ECO:0000313" key="3">
    <source>
        <dbReference type="Proteomes" id="UP000886998"/>
    </source>
</evidence>
<dbReference type="GO" id="GO:0005634">
    <property type="term" value="C:nucleus"/>
    <property type="evidence" value="ECO:0007669"/>
    <property type="project" value="TreeGrafter"/>
</dbReference>
<gene>
    <name evidence="2" type="primary">X975_19828</name>
    <name evidence="2" type="ORF">TNIN_317211</name>
</gene>
<keyword evidence="3" id="KW-1185">Reference proteome</keyword>
<dbReference type="AlphaFoldDB" id="A0A8X6IF46"/>
<dbReference type="Pfam" id="PF04194">
    <property type="entry name" value="PDCD2_C"/>
    <property type="match status" value="1"/>
</dbReference>
<reference evidence="2" key="1">
    <citation type="submission" date="2020-08" db="EMBL/GenBank/DDBJ databases">
        <title>Multicomponent nature underlies the extraordinary mechanical properties of spider dragline silk.</title>
        <authorList>
            <person name="Kono N."/>
            <person name="Nakamura H."/>
            <person name="Mori M."/>
            <person name="Yoshida Y."/>
            <person name="Ohtoshi R."/>
            <person name="Malay A.D."/>
            <person name="Moran D.A.P."/>
            <person name="Tomita M."/>
            <person name="Numata K."/>
            <person name="Arakawa K."/>
        </authorList>
    </citation>
    <scope>NUCLEOTIDE SEQUENCE</scope>
</reference>
<dbReference type="EMBL" id="BMAV01025654">
    <property type="protein sequence ID" value="GFS43398.1"/>
    <property type="molecule type" value="Genomic_DNA"/>
</dbReference>
<dbReference type="Proteomes" id="UP000886998">
    <property type="component" value="Unassembled WGS sequence"/>
</dbReference>